<feature type="region of interest" description="Disordered" evidence="1">
    <location>
        <begin position="209"/>
        <end position="256"/>
    </location>
</feature>
<feature type="compositionally biased region" description="Low complexity" evidence="1">
    <location>
        <begin position="55"/>
        <end position="66"/>
    </location>
</feature>
<feature type="transmembrane region" description="Helical" evidence="2">
    <location>
        <begin position="521"/>
        <end position="538"/>
    </location>
</feature>
<dbReference type="Pfam" id="PF06772">
    <property type="entry name" value="LtrA"/>
    <property type="match status" value="1"/>
</dbReference>
<dbReference type="OrthoDB" id="191995at2759"/>
<dbReference type="EMBL" id="JAEPRA010000003">
    <property type="protein sequence ID" value="KAG2187325.1"/>
    <property type="molecule type" value="Genomic_DNA"/>
</dbReference>
<evidence type="ECO:0000256" key="2">
    <source>
        <dbReference type="SAM" id="Phobius"/>
    </source>
</evidence>
<feature type="compositionally biased region" description="Basic and acidic residues" evidence="1">
    <location>
        <begin position="21"/>
        <end position="33"/>
    </location>
</feature>
<evidence type="ECO:0008006" key="5">
    <source>
        <dbReference type="Google" id="ProtNLM"/>
    </source>
</evidence>
<feature type="compositionally biased region" description="Basic and acidic residues" evidence="1">
    <location>
        <begin position="228"/>
        <end position="242"/>
    </location>
</feature>
<evidence type="ECO:0000313" key="3">
    <source>
        <dbReference type="EMBL" id="KAG2187325.1"/>
    </source>
</evidence>
<feature type="region of interest" description="Disordered" evidence="1">
    <location>
        <begin position="282"/>
        <end position="312"/>
    </location>
</feature>
<dbReference type="Proteomes" id="UP000612746">
    <property type="component" value="Unassembled WGS sequence"/>
</dbReference>
<dbReference type="PANTHER" id="PTHR42101">
    <property type="entry name" value="CHROMOSOME 16, WHOLE GENOME SHOTGUN SEQUENCE"/>
    <property type="match status" value="1"/>
</dbReference>
<proteinExistence type="predicted"/>
<comment type="caution">
    <text evidence="3">The sequence shown here is derived from an EMBL/GenBank/DDBJ whole genome shotgun (WGS) entry which is preliminary data.</text>
</comment>
<evidence type="ECO:0000256" key="1">
    <source>
        <dbReference type="SAM" id="MobiDB-lite"/>
    </source>
</evidence>
<feature type="compositionally biased region" description="Basic and acidic residues" evidence="1">
    <location>
        <begin position="300"/>
        <end position="312"/>
    </location>
</feature>
<feature type="transmembrane region" description="Helical" evidence="2">
    <location>
        <begin position="495"/>
        <end position="515"/>
    </location>
</feature>
<feature type="compositionally biased region" description="Basic residues" evidence="1">
    <location>
        <begin position="10"/>
        <end position="20"/>
    </location>
</feature>
<reference evidence="3" key="1">
    <citation type="submission" date="2020-12" db="EMBL/GenBank/DDBJ databases">
        <title>Metabolic potential, ecology and presence of endohyphal bacteria is reflected in genomic diversity of Mucoromycotina.</title>
        <authorList>
            <person name="Muszewska A."/>
            <person name="Okrasinska A."/>
            <person name="Steczkiewicz K."/>
            <person name="Drgas O."/>
            <person name="Orlowska M."/>
            <person name="Perlinska-Lenart U."/>
            <person name="Aleksandrzak-Piekarczyk T."/>
            <person name="Szatraj K."/>
            <person name="Zielenkiewicz U."/>
            <person name="Pilsyk S."/>
            <person name="Malc E."/>
            <person name="Mieczkowski P."/>
            <person name="Kruszewska J.S."/>
            <person name="Biernat P."/>
            <person name="Pawlowska J."/>
        </authorList>
    </citation>
    <scope>NUCLEOTIDE SEQUENCE</scope>
    <source>
        <strain evidence="3">WA0000051536</strain>
    </source>
</reference>
<keyword evidence="4" id="KW-1185">Reference proteome</keyword>
<dbReference type="InterPro" id="IPR010640">
    <property type="entry name" value="Low_temperature_requirement_A"/>
</dbReference>
<feature type="compositionally biased region" description="Polar residues" evidence="1">
    <location>
        <begin position="290"/>
        <end position="299"/>
    </location>
</feature>
<organism evidence="3 4">
    <name type="scientific">Umbelopsis vinacea</name>
    <dbReference type="NCBI Taxonomy" id="44442"/>
    <lineage>
        <taxon>Eukaryota</taxon>
        <taxon>Fungi</taxon>
        <taxon>Fungi incertae sedis</taxon>
        <taxon>Mucoromycota</taxon>
        <taxon>Mucoromycotina</taxon>
        <taxon>Umbelopsidomycetes</taxon>
        <taxon>Umbelopsidales</taxon>
        <taxon>Umbelopsidaceae</taxon>
        <taxon>Umbelopsis</taxon>
    </lineage>
</organism>
<keyword evidence="2" id="KW-1133">Transmembrane helix</keyword>
<feature type="transmembrane region" description="Helical" evidence="2">
    <location>
        <begin position="785"/>
        <end position="804"/>
    </location>
</feature>
<sequence length="805" mass="88598">NNGVSLRGMPSKKRKNRHHKQNQDHPDHSEKPTDTQSNEYSSEERGLARGSAIGSSNSPLSSQLESTFDTPMQYDSTGKPIVAHGNETFGDIMLHPTQQYHLHKQRMEKYKLEVDAWETEKVGEKPMPVPIGIQSGRLIGDQTIKMTDELAASISKEAPLYKTKLRIYLHTISLQLDFSPDDLKELSNVKNTDALAKLIRKSGHELSIRVHNSEDVHPEGTKTPAKSPELEEKNPLDGHHYPLGEQPVPSPAATPEAATLAVPPVSTPVTMLNALLSRYKANVEQPPPQQRLNSDASSGNEKDRRKSTDSERAHLAAGSAIIHLNQNVYLEVKKIIHEDLEEKFEESAPKRRAFFMIPDPDLSDEIGEESSASWLELFGDVFYVGWLTTFTHHNHIVNGSTLANYVGWFVVMWWSWCSSALYSSRYDTGDVVHHIYKVIELCSLVGMAGASNTYSSENHFGFVLGYIVSKAVLMVEYSVVLAVAVITGSHGKKPLAAYVAVNMLSIILWGVSLIFPGDDQRGSRFALWYVSILIELLVNVAMKKNKQVSVAGSHLAERFGLFTLIILGENLMGFITLVSEASSDDIKLICANMMGVICIFGFFFMCFDDFSAQVLLEVNVSQLWMYLHFPLHLCQVAMGIALQDVIHIYGEHWDYLGVGCSANTEAGVEVAAVSNTTTQLMVNASGRALSLLQALTMEAPAEGGATASSESSSSAASEAEECLNIDFVFKTFLISAGLVLILNALIKLINTPVNSRWSKYICASRAINAILFFGLTQAVHRINSIGLLGLLTGCLLFQSAVDLLD</sequence>
<gene>
    <name evidence="3" type="ORF">INT44_005011</name>
</gene>
<dbReference type="PANTHER" id="PTHR42101:SF1">
    <property type="entry name" value="LOW TEMPERATURE REQUIREMENT A"/>
    <property type="match status" value="1"/>
</dbReference>
<feature type="transmembrane region" description="Helical" evidence="2">
    <location>
        <begin position="559"/>
        <end position="579"/>
    </location>
</feature>
<protein>
    <recommendedName>
        <fullName evidence="5">Bacterial low temperature requirement A protein-domain-containing protein</fullName>
    </recommendedName>
</protein>
<feature type="compositionally biased region" description="Basic and acidic residues" evidence="1">
    <location>
        <begin position="209"/>
        <end position="220"/>
    </location>
</feature>
<keyword evidence="2" id="KW-0812">Transmembrane</keyword>
<evidence type="ECO:0000313" key="4">
    <source>
        <dbReference type="Proteomes" id="UP000612746"/>
    </source>
</evidence>
<name>A0A8H7UL92_9FUNG</name>
<keyword evidence="2" id="KW-0472">Membrane</keyword>
<feature type="region of interest" description="Disordered" evidence="1">
    <location>
        <begin position="1"/>
        <end position="78"/>
    </location>
</feature>
<feature type="transmembrane region" description="Helical" evidence="2">
    <location>
        <begin position="591"/>
        <end position="611"/>
    </location>
</feature>
<dbReference type="AlphaFoldDB" id="A0A8H7UL92"/>
<feature type="transmembrane region" description="Helical" evidence="2">
    <location>
        <begin position="623"/>
        <end position="642"/>
    </location>
</feature>
<accession>A0A8H7UL92</accession>
<feature type="transmembrane region" description="Helical" evidence="2">
    <location>
        <begin position="460"/>
        <end position="483"/>
    </location>
</feature>
<feature type="transmembrane region" description="Helical" evidence="2">
    <location>
        <begin position="727"/>
        <end position="748"/>
    </location>
</feature>
<feature type="non-terminal residue" evidence="3">
    <location>
        <position position="1"/>
    </location>
</feature>
<feature type="compositionally biased region" description="Polar residues" evidence="1">
    <location>
        <begin position="67"/>
        <end position="76"/>
    </location>
</feature>